<proteinExistence type="predicted"/>
<dbReference type="InterPro" id="IPR036047">
    <property type="entry name" value="F-box-like_dom_sf"/>
</dbReference>
<feature type="region of interest" description="Disordered" evidence="1">
    <location>
        <begin position="222"/>
        <end position="283"/>
    </location>
</feature>
<comment type="caution">
    <text evidence="2">The sequence shown here is derived from an EMBL/GenBank/DDBJ whole genome shotgun (WGS) entry which is preliminary data.</text>
</comment>
<reference evidence="2 3" key="1">
    <citation type="journal article" date="2020" name="BMC Genomics">
        <title>Intraspecific diversification of the crop wild relative Brassica cretica Lam. using demographic model selection.</title>
        <authorList>
            <person name="Kioukis A."/>
            <person name="Michalopoulou V.A."/>
            <person name="Briers L."/>
            <person name="Pirintsos S."/>
            <person name="Studholme D.J."/>
            <person name="Pavlidis P."/>
            <person name="Sarris P.F."/>
        </authorList>
    </citation>
    <scope>NUCLEOTIDE SEQUENCE [LARGE SCALE GENOMIC DNA]</scope>
    <source>
        <strain evidence="3">cv. PFS-1207/04</strain>
    </source>
</reference>
<keyword evidence="3" id="KW-1185">Reference proteome</keyword>
<accession>A0ABQ7EE20</accession>
<sequence>MHPPNLKLMDTTNGVRSCGESSFGKGKEISNNISEVQITTDTDYKIFKALHRAEKSLTVLLTMMKLYYSTLKQLKHLLELTQRLVGWVKIRTIKLNPENLLMQDVGLIMLQCFRVTELEKENICGENLGVDNGKSKEANVEGGCGVNLGSNDLPQQNCIVQDKEKSRGADMAVDNEQFGLRGANMAVDSGENKGDDMGEDEDDDGDYDYNYWHEYCRNDCVTDEDDDFEGSPPKRRGGGQSRSNRNWRSGPMSGRGQGSGKPVSGRGQRSSATGVSKSTKKACIRRHSEVNTDGVRDYICTSRTVGFAYTEEKNTEEGVDVVLLTPPKPNNQHNRVIEDDDDFVESVRSGDTGESVDVVLVTPPKQYNKHICVIEDDDEADDPPIIECTPPKHKRVIEDTEEFVDPPVTQSTQVQGGESFMRGIQVSKMYGYNDVDPVFDEMRRSSFEPPEIDYTKEDSDIYVGRLFKDKAQFKLTMVIYALAKGIIRYLLITAEFPIFSLPAEVQALVVQRVAHNSFADLYRVRAICKSMRTLADDGGVFAAFYLFKYPWYVGLRNLLLRRCFEEGNPSTLYVKGVEYFYRIDRHVEGLALIKKKDHNDAILTKRHVFISTVVPLLYSCPCFPILQQDWVLWHIEHNKAEDMYNRCFWTKEPLTLSSPSPQPFQPFQAGPVQLGEQPSWIERGVSSAVRRAGPVQLGE</sequence>
<protein>
    <recommendedName>
        <fullName evidence="4">F-box domain-containing protein</fullName>
    </recommendedName>
</protein>
<dbReference type="SUPFAM" id="SSF81383">
    <property type="entry name" value="F-box domain"/>
    <property type="match status" value="1"/>
</dbReference>
<dbReference type="Proteomes" id="UP000266723">
    <property type="component" value="Unassembled WGS sequence"/>
</dbReference>
<evidence type="ECO:0000256" key="1">
    <source>
        <dbReference type="SAM" id="MobiDB-lite"/>
    </source>
</evidence>
<dbReference type="PANTHER" id="PTHR33784">
    <property type="entry name" value="OS05G0482100 PROTEIN"/>
    <property type="match status" value="1"/>
</dbReference>
<dbReference type="PANTHER" id="PTHR33784:SF35">
    <property type="entry name" value="(RAPE) HYPOTHETICAL PROTEIN"/>
    <property type="match status" value="1"/>
</dbReference>
<evidence type="ECO:0000313" key="3">
    <source>
        <dbReference type="Proteomes" id="UP000266723"/>
    </source>
</evidence>
<feature type="compositionally biased region" description="Low complexity" evidence="1">
    <location>
        <begin position="241"/>
        <end position="250"/>
    </location>
</feature>
<dbReference type="InterPro" id="IPR040338">
    <property type="entry name" value="At1g67623-like"/>
</dbReference>
<organism evidence="2 3">
    <name type="scientific">Brassica cretica</name>
    <name type="common">Mustard</name>
    <dbReference type="NCBI Taxonomy" id="69181"/>
    <lineage>
        <taxon>Eukaryota</taxon>
        <taxon>Viridiplantae</taxon>
        <taxon>Streptophyta</taxon>
        <taxon>Embryophyta</taxon>
        <taxon>Tracheophyta</taxon>
        <taxon>Spermatophyta</taxon>
        <taxon>Magnoliopsida</taxon>
        <taxon>eudicotyledons</taxon>
        <taxon>Gunneridae</taxon>
        <taxon>Pentapetalae</taxon>
        <taxon>rosids</taxon>
        <taxon>malvids</taxon>
        <taxon>Brassicales</taxon>
        <taxon>Brassicaceae</taxon>
        <taxon>Brassiceae</taxon>
        <taxon>Brassica</taxon>
    </lineage>
</organism>
<feature type="region of interest" description="Disordered" evidence="1">
    <location>
        <begin position="179"/>
        <end position="204"/>
    </location>
</feature>
<evidence type="ECO:0000313" key="2">
    <source>
        <dbReference type="EMBL" id="KAF3594860.1"/>
    </source>
</evidence>
<dbReference type="EMBL" id="QGKV02000299">
    <property type="protein sequence ID" value="KAF3594860.1"/>
    <property type="molecule type" value="Genomic_DNA"/>
</dbReference>
<evidence type="ECO:0008006" key="4">
    <source>
        <dbReference type="Google" id="ProtNLM"/>
    </source>
</evidence>
<gene>
    <name evidence="2" type="ORF">DY000_02021615</name>
</gene>
<name>A0ABQ7EE20_BRACR</name>
<feature type="compositionally biased region" description="Polar residues" evidence="1">
    <location>
        <begin position="267"/>
        <end position="277"/>
    </location>
</feature>